<proteinExistence type="predicted"/>
<dbReference type="AlphaFoldDB" id="A0A9X2CVV8"/>
<evidence type="ECO:0000313" key="6">
    <source>
        <dbReference type="Proteomes" id="UP001139150"/>
    </source>
</evidence>
<dbReference type="Gene3D" id="1.10.10.10">
    <property type="entry name" value="Winged helix-like DNA-binding domain superfamily/Winged helix DNA-binding domain"/>
    <property type="match status" value="1"/>
</dbReference>
<dbReference type="RefSeq" id="WP_250098099.1">
    <property type="nucleotide sequence ID" value="NZ_JAKRYL010000025.1"/>
</dbReference>
<dbReference type="SMART" id="SM00895">
    <property type="entry name" value="FCD"/>
    <property type="match status" value="1"/>
</dbReference>
<dbReference type="InterPro" id="IPR000524">
    <property type="entry name" value="Tscrpt_reg_HTH_GntR"/>
</dbReference>
<comment type="caution">
    <text evidence="5">The sequence shown here is derived from an EMBL/GenBank/DDBJ whole genome shotgun (WGS) entry which is preliminary data.</text>
</comment>
<dbReference type="CDD" id="cd07377">
    <property type="entry name" value="WHTH_GntR"/>
    <property type="match status" value="1"/>
</dbReference>
<keyword evidence="1" id="KW-0805">Transcription regulation</keyword>
<gene>
    <name evidence="5" type="ORF">MF646_19095</name>
</gene>
<dbReference type="SUPFAM" id="SSF48008">
    <property type="entry name" value="GntR ligand-binding domain-like"/>
    <property type="match status" value="1"/>
</dbReference>
<dbReference type="SMART" id="SM00345">
    <property type="entry name" value="HTH_GNTR"/>
    <property type="match status" value="1"/>
</dbReference>
<name>A0A9X2CVV8_9BACI</name>
<dbReference type="PRINTS" id="PR00035">
    <property type="entry name" value="HTHGNTR"/>
</dbReference>
<dbReference type="SUPFAM" id="SSF46785">
    <property type="entry name" value="Winged helix' DNA-binding domain"/>
    <property type="match status" value="1"/>
</dbReference>
<dbReference type="InterPro" id="IPR036390">
    <property type="entry name" value="WH_DNA-bd_sf"/>
</dbReference>
<dbReference type="Gene3D" id="1.20.120.530">
    <property type="entry name" value="GntR ligand-binding domain-like"/>
    <property type="match status" value="1"/>
</dbReference>
<dbReference type="GO" id="GO:0003700">
    <property type="term" value="F:DNA-binding transcription factor activity"/>
    <property type="evidence" value="ECO:0007669"/>
    <property type="project" value="InterPro"/>
</dbReference>
<evidence type="ECO:0000256" key="1">
    <source>
        <dbReference type="ARBA" id="ARBA00023015"/>
    </source>
</evidence>
<dbReference type="InterPro" id="IPR008920">
    <property type="entry name" value="TF_FadR/GntR_C"/>
</dbReference>
<feature type="domain" description="HTH gntR-type" evidence="4">
    <location>
        <begin position="6"/>
        <end position="73"/>
    </location>
</feature>
<organism evidence="5 6">
    <name type="scientific">Halalkalibacter alkaliphilus</name>
    <dbReference type="NCBI Taxonomy" id="2917993"/>
    <lineage>
        <taxon>Bacteria</taxon>
        <taxon>Bacillati</taxon>
        <taxon>Bacillota</taxon>
        <taxon>Bacilli</taxon>
        <taxon>Bacillales</taxon>
        <taxon>Bacillaceae</taxon>
        <taxon>Halalkalibacter</taxon>
    </lineage>
</organism>
<evidence type="ECO:0000259" key="4">
    <source>
        <dbReference type="PROSITE" id="PS50949"/>
    </source>
</evidence>
<dbReference type="PANTHER" id="PTHR43537:SF24">
    <property type="entry name" value="GLUCONATE OPERON TRANSCRIPTIONAL REPRESSOR"/>
    <property type="match status" value="1"/>
</dbReference>
<keyword evidence="2" id="KW-0238">DNA-binding</keyword>
<dbReference type="PROSITE" id="PS50949">
    <property type="entry name" value="HTH_GNTR"/>
    <property type="match status" value="1"/>
</dbReference>
<protein>
    <submittedName>
        <fullName evidence="5">GntR family transcriptional regulator</fullName>
    </submittedName>
</protein>
<evidence type="ECO:0000313" key="5">
    <source>
        <dbReference type="EMBL" id="MCL7749232.1"/>
    </source>
</evidence>
<reference evidence="5" key="1">
    <citation type="submission" date="2022-02" db="EMBL/GenBank/DDBJ databases">
        <title>Halalkalibacter sp. nov. isolated from Lonar Lake, India.</title>
        <authorList>
            <person name="Joshi A."/>
            <person name="Thite S."/>
            <person name="Lodha T."/>
        </authorList>
    </citation>
    <scope>NUCLEOTIDE SEQUENCE</scope>
    <source>
        <strain evidence="5">MEB205</strain>
    </source>
</reference>
<dbReference type="PANTHER" id="PTHR43537">
    <property type="entry name" value="TRANSCRIPTIONAL REGULATOR, GNTR FAMILY"/>
    <property type="match status" value="1"/>
</dbReference>
<dbReference type="Pfam" id="PF07729">
    <property type="entry name" value="FCD"/>
    <property type="match status" value="1"/>
</dbReference>
<keyword evidence="3" id="KW-0804">Transcription</keyword>
<dbReference type="InterPro" id="IPR036388">
    <property type="entry name" value="WH-like_DNA-bd_sf"/>
</dbReference>
<keyword evidence="6" id="KW-1185">Reference proteome</keyword>
<evidence type="ECO:0000256" key="3">
    <source>
        <dbReference type="ARBA" id="ARBA00023163"/>
    </source>
</evidence>
<sequence length="233" mass="26525">MTSQKETIQIAVYESVKKALLNGEFKPGQRVIERELCESLEVSRTPVREALNRLVMEGLLENQAYKGILVPRLNVKSITDLVEVREVMEGLAARKAAENITKEGIKKLRAILDDSYKAMEDDNIRELVHINDELHNTIVEISDNQFVKETLQRLKYRIILARSTSLAVPFRPEDTIKEHIEIINAIEQKDSESAEIKAKQHIINAGKVAIKALEESSQSFIQPIRENSKKPRT</sequence>
<evidence type="ECO:0000256" key="2">
    <source>
        <dbReference type="ARBA" id="ARBA00023125"/>
    </source>
</evidence>
<dbReference type="InterPro" id="IPR011711">
    <property type="entry name" value="GntR_C"/>
</dbReference>
<accession>A0A9X2CVV8</accession>
<dbReference type="Pfam" id="PF00392">
    <property type="entry name" value="GntR"/>
    <property type="match status" value="1"/>
</dbReference>
<dbReference type="GO" id="GO:0003677">
    <property type="term" value="F:DNA binding"/>
    <property type="evidence" value="ECO:0007669"/>
    <property type="project" value="UniProtKB-KW"/>
</dbReference>
<dbReference type="Proteomes" id="UP001139150">
    <property type="component" value="Unassembled WGS sequence"/>
</dbReference>
<dbReference type="EMBL" id="JAKRYL010000025">
    <property type="protein sequence ID" value="MCL7749232.1"/>
    <property type="molecule type" value="Genomic_DNA"/>
</dbReference>